<dbReference type="Proteomes" id="UP001221757">
    <property type="component" value="Unassembled WGS sequence"/>
</dbReference>
<name>A0AAD7CQ24_MYCRO</name>
<proteinExistence type="predicted"/>
<organism evidence="1 2">
    <name type="scientific">Mycena rosella</name>
    <name type="common">Pink bonnet</name>
    <name type="synonym">Agaricus rosellus</name>
    <dbReference type="NCBI Taxonomy" id="1033263"/>
    <lineage>
        <taxon>Eukaryota</taxon>
        <taxon>Fungi</taxon>
        <taxon>Dikarya</taxon>
        <taxon>Basidiomycota</taxon>
        <taxon>Agaricomycotina</taxon>
        <taxon>Agaricomycetes</taxon>
        <taxon>Agaricomycetidae</taxon>
        <taxon>Agaricales</taxon>
        <taxon>Marasmiineae</taxon>
        <taxon>Mycenaceae</taxon>
        <taxon>Mycena</taxon>
    </lineage>
</organism>
<reference evidence="1" key="1">
    <citation type="submission" date="2023-03" db="EMBL/GenBank/DDBJ databases">
        <title>Massive genome expansion in bonnet fungi (Mycena s.s.) driven by repeated elements and novel gene families across ecological guilds.</title>
        <authorList>
            <consortium name="Lawrence Berkeley National Laboratory"/>
            <person name="Harder C.B."/>
            <person name="Miyauchi S."/>
            <person name="Viragh M."/>
            <person name="Kuo A."/>
            <person name="Thoen E."/>
            <person name="Andreopoulos B."/>
            <person name="Lu D."/>
            <person name="Skrede I."/>
            <person name="Drula E."/>
            <person name="Henrissat B."/>
            <person name="Morin E."/>
            <person name="Kohler A."/>
            <person name="Barry K."/>
            <person name="LaButti K."/>
            <person name="Morin E."/>
            <person name="Salamov A."/>
            <person name="Lipzen A."/>
            <person name="Mereny Z."/>
            <person name="Hegedus B."/>
            <person name="Baldrian P."/>
            <person name="Stursova M."/>
            <person name="Weitz H."/>
            <person name="Taylor A."/>
            <person name="Grigoriev I.V."/>
            <person name="Nagy L.G."/>
            <person name="Martin F."/>
            <person name="Kauserud H."/>
        </authorList>
    </citation>
    <scope>NUCLEOTIDE SEQUENCE</scope>
    <source>
        <strain evidence="1">CBHHK067</strain>
    </source>
</reference>
<keyword evidence="2" id="KW-1185">Reference proteome</keyword>
<sequence length="155" mass="17347">MSPRVKRSGSSWSSLDVPYGLVNVVWRLRSRRALLGFVLVLSGPRGESSGTQGLGSGRQMREGTDVASVGAWGQLEEGNLKHDPEEEKEGAFETIIFPQFWKSGCSIRVRKPVKYRYDSLDLLEISTEEFSSIWPFTLVPCQSESDSKNLECQCQ</sequence>
<protein>
    <submittedName>
        <fullName evidence="1">Uncharacterized protein</fullName>
    </submittedName>
</protein>
<gene>
    <name evidence="1" type="ORF">B0H17DRAFT_1145912</name>
</gene>
<dbReference type="AlphaFoldDB" id="A0AAD7CQ24"/>
<dbReference type="EMBL" id="JARKIE010000290">
    <property type="protein sequence ID" value="KAJ7657476.1"/>
    <property type="molecule type" value="Genomic_DNA"/>
</dbReference>
<evidence type="ECO:0000313" key="2">
    <source>
        <dbReference type="Proteomes" id="UP001221757"/>
    </source>
</evidence>
<comment type="caution">
    <text evidence="1">The sequence shown here is derived from an EMBL/GenBank/DDBJ whole genome shotgun (WGS) entry which is preliminary data.</text>
</comment>
<evidence type="ECO:0000313" key="1">
    <source>
        <dbReference type="EMBL" id="KAJ7657476.1"/>
    </source>
</evidence>
<accession>A0AAD7CQ24</accession>